<sequence length="351" mass="39468">MYSHERRVDPSLSHMDPGQAGCVMQLLMPDDTLLVQEIRDAPNGFWNRKYGLDIGQWSNMSTKNTRMRSPRALSPRLFFENVESGFQLGTRWHQGRLVCPQSHESVSWSFSVEPLSFWGRRGTERPRDTASWLGRLPGFDTGYQVLMSQARVSGYVQHGEHSRLEFENAIGYAEKNWGLTFPSKWFWLQCSHFENEPDASFTAVGAVRSIAGGIAETIGMIALTFRGEFYEFANWSVDERGMQWDVAPWGSWKMRASSKSHSIELCADCDSAAGTRVLGPTRSGMKYTVRDASSGRLRLTLLSHASGERLELQSNLCAVEIGGAPWDDKWDASMRPLPQGISTLIRAFNGV</sequence>
<proteinExistence type="predicted"/>
<dbReference type="OMA" id="YQDRNWG"/>
<dbReference type="PANTHER" id="PTHR35309:SF4">
    <property type="entry name" value="TOCOPHEROL CYCLASE"/>
    <property type="match status" value="1"/>
</dbReference>
<comment type="caution">
    <text evidence="1">The sequence shown here is derived from an EMBL/GenBank/DDBJ whole genome shotgun (WGS) entry which is preliminary data.</text>
</comment>
<dbReference type="OrthoDB" id="38968at2759"/>
<organism evidence="1 2">
    <name type="scientific">Porphyridium purpureum</name>
    <name type="common">Red alga</name>
    <name type="synonym">Porphyridium cruentum</name>
    <dbReference type="NCBI Taxonomy" id="35688"/>
    <lineage>
        <taxon>Eukaryota</taxon>
        <taxon>Rhodophyta</taxon>
        <taxon>Bangiophyceae</taxon>
        <taxon>Porphyridiales</taxon>
        <taxon>Porphyridiaceae</taxon>
        <taxon>Porphyridium</taxon>
    </lineage>
</organism>
<dbReference type="GO" id="GO:0009976">
    <property type="term" value="F:tocopherol cyclase activity"/>
    <property type="evidence" value="ECO:0007669"/>
    <property type="project" value="InterPro"/>
</dbReference>
<dbReference type="InterPro" id="IPR025893">
    <property type="entry name" value="Tocopherol_cyclase"/>
</dbReference>
<reference evidence="2" key="1">
    <citation type="journal article" date="2019" name="Nat. Commun.">
        <title>Expansion of phycobilisome linker gene families in mesophilic red algae.</title>
        <authorList>
            <person name="Lee J."/>
            <person name="Kim D."/>
            <person name="Bhattacharya D."/>
            <person name="Yoon H.S."/>
        </authorList>
    </citation>
    <scope>NUCLEOTIDE SEQUENCE [LARGE SCALE GENOMIC DNA]</scope>
    <source>
        <strain evidence="2">CCMP 1328</strain>
    </source>
</reference>
<evidence type="ECO:0000313" key="2">
    <source>
        <dbReference type="Proteomes" id="UP000324585"/>
    </source>
</evidence>
<name>A0A5J4Z4F6_PORPP</name>
<dbReference type="Proteomes" id="UP000324585">
    <property type="component" value="Unassembled WGS sequence"/>
</dbReference>
<evidence type="ECO:0000313" key="1">
    <source>
        <dbReference type="EMBL" id="KAA8498526.1"/>
    </source>
</evidence>
<dbReference type="EMBL" id="VRMN01000001">
    <property type="protein sequence ID" value="KAA8498526.1"/>
    <property type="molecule type" value="Genomic_DNA"/>
</dbReference>
<dbReference type="PANTHER" id="PTHR35309">
    <property type="match status" value="1"/>
</dbReference>
<gene>
    <name evidence="1" type="ORF">FVE85_6111</name>
</gene>
<dbReference type="AlphaFoldDB" id="A0A5J4Z4F6"/>
<dbReference type="Pfam" id="PF14249">
    <property type="entry name" value="Tocopherol_cycl"/>
    <property type="match status" value="1"/>
</dbReference>
<keyword evidence="2" id="KW-1185">Reference proteome</keyword>
<accession>A0A5J4Z4F6</accession>
<protein>
    <submittedName>
        <fullName evidence="1">Putative tocopherol cyclase, chloroplastic</fullName>
    </submittedName>
</protein>